<comment type="caution">
    <text evidence="3">The sequence shown here is derived from an EMBL/GenBank/DDBJ whole genome shotgun (WGS) entry which is preliminary data.</text>
</comment>
<feature type="compositionally biased region" description="Acidic residues" evidence="1">
    <location>
        <begin position="208"/>
        <end position="220"/>
    </location>
</feature>
<gene>
    <name evidence="3" type="ORF">OS493_032332</name>
</gene>
<evidence type="ECO:0000256" key="1">
    <source>
        <dbReference type="SAM" id="MobiDB-lite"/>
    </source>
</evidence>
<evidence type="ECO:0000313" key="4">
    <source>
        <dbReference type="Proteomes" id="UP001163046"/>
    </source>
</evidence>
<dbReference type="Proteomes" id="UP001163046">
    <property type="component" value="Unassembled WGS sequence"/>
</dbReference>
<evidence type="ECO:0000313" key="3">
    <source>
        <dbReference type="EMBL" id="KAJ7370442.1"/>
    </source>
</evidence>
<feature type="compositionally biased region" description="Basic and acidic residues" evidence="1">
    <location>
        <begin position="176"/>
        <end position="192"/>
    </location>
</feature>
<feature type="region of interest" description="Disordered" evidence="1">
    <location>
        <begin position="129"/>
        <end position="248"/>
    </location>
</feature>
<protein>
    <submittedName>
        <fullName evidence="3">Uncharacterized protein</fullName>
    </submittedName>
</protein>
<feature type="compositionally biased region" description="Polar residues" evidence="1">
    <location>
        <begin position="129"/>
        <end position="154"/>
    </location>
</feature>
<proteinExistence type="predicted"/>
<dbReference type="AlphaFoldDB" id="A0A9W9YVX2"/>
<feature type="compositionally biased region" description="Acidic residues" evidence="1">
    <location>
        <begin position="155"/>
        <end position="175"/>
    </location>
</feature>
<sequence length="372" mass="41833">MRITTLTSVFILRSRKAFFLTVVAVATVIYLGTFRDYFSLTQYAAVAPKGDIPVQSESESTGRVNQAYNLSPLKKPYEIGEESDSLGSEIRLQYRDETYVADMPPSGISVAEIFDVPTNETTGELEEVFQTQKADASPTVQGSTSKTTQFLPSNNDDESGDDDDDDEDHHDDDDDHDVKKNEFSIDPKHRNDDNDDDDDEGKDKGRDDGDDDDDDDDDEESHIGDHHIWSVPLPQKETTDIPRNPKRTMINSTRYKPLQSQIIVNSPIAILANLSGTTSKIINVDESRQHLTAEELNAQVNRSFQSSERILNLTDADSFTRSPIVQSLHQILKKHGSHRALRFPPVKPIPPPVGFSSKPAFLRRQIFFPWIK</sequence>
<feature type="transmembrane region" description="Helical" evidence="2">
    <location>
        <begin position="17"/>
        <end position="34"/>
    </location>
</feature>
<keyword evidence="4" id="KW-1185">Reference proteome</keyword>
<keyword evidence="2" id="KW-0812">Transmembrane</keyword>
<keyword evidence="2" id="KW-1133">Transmembrane helix</keyword>
<dbReference type="EMBL" id="MU826865">
    <property type="protein sequence ID" value="KAJ7370442.1"/>
    <property type="molecule type" value="Genomic_DNA"/>
</dbReference>
<reference evidence="3" key="1">
    <citation type="submission" date="2023-01" db="EMBL/GenBank/DDBJ databases">
        <title>Genome assembly of the deep-sea coral Lophelia pertusa.</title>
        <authorList>
            <person name="Herrera S."/>
            <person name="Cordes E."/>
        </authorList>
    </citation>
    <scope>NUCLEOTIDE SEQUENCE</scope>
    <source>
        <strain evidence="3">USNM1676648</strain>
        <tissue evidence="3">Polyp</tissue>
    </source>
</reference>
<accession>A0A9W9YVX2</accession>
<evidence type="ECO:0000256" key="2">
    <source>
        <dbReference type="SAM" id="Phobius"/>
    </source>
</evidence>
<keyword evidence="2" id="KW-0472">Membrane</keyword>
<organism evidence="3 4">
    <name type="scientific">Desmophyllum pertusum</name>
    <dbReference type="NCBI Taxonomy" id="174260"/>
    <lineage>
        <taxon>Eukaryota</taxon>
        <taxon>Metazoa</taxon>
        <taxon>Cnidaria</taxon>
        <taxon>Anthozoa</taxon>
        <taxon>Hexacorallia</taxon>
        <taxon>Scleractinia</taxon>
        <taxon>Caryophylliina</taxon>
        <taxon>Caryophylliidae</taxon>
        <taxon>Desmophyllum</taxon>
    </lineage>
</organism>
<name>A0A9W9YVX2_9CNID</name>